<dbReference type="EMBL" id="CP017479">
    <property type="protein sequence ID" value="AOW10418.1"/>
    <property type="molecule type" value="Genomic_DNA"/>
</dbReference>
<name>A0AAC9I7S8_9FLAO</name>
<evidence type="ECO:0000313" key="1">
    <source>
        <dbReference type="EMBL" id="AOW10418.1"/>
    </source>
</evidence>
<sequence>MPCADKEGNSSSQTLIEKSSSDHNQDIDFCSPFCICNCCSSQVFAFDSSICTLDFVVVKKMVENKIPEYKSIFSSNFYGSIWQPPQIV</sequence>
<evidence type="ECO:0000313" key="2">
    <source>
        <dbReference type="Proteomes" id="UP000175968"/>
    </source>
</evidence>
<dbReference type="AlphaFoldDB" id="A0AAC9I7S8"/>
<gene>
    <name evidence="1" type="ORF">EM308_13410</name>
</gene>
<accession>A0AAC9I7S8</accession>
<dbReference type="InterPro" id="IPR046601">
    <property type="entry name" value="DUF6660"/>
</dbReference>
<dbReference type="KEGG" id="fgl:EM308_13410"/>
<dbReference type="Pfam" id="PF20365">
    <property type="entry name" value="DUF6660"/>
    <property type="match status" value="1"/>
</dbReference>
<dbReference type="Proteomes" id="UP000175968">
    <property type="component" value="Chromosome"/>
</dbReference>
<proteinExistence type="predicted"/>
<keyword evidence="2" id="KW-1185">Reference proteome</keyword>
<reference evidence="1 2" key="1">
    <citation type="submission" date="2016-10" db="EMBL/GenBank/DDBJ databases">
        <title>Flavobacterium gilvum sp. nov., isolated from stream water.</title>
        <authorList>
            <person name="Shin S.-K."/>
            <person name="Cho Y.-J."/>
            <person name="Yi H."/>
        </authorList>
    </citation>
    <scope>NUCLEOTIDE SEQUENCE [LARGE SCALE GENOMIC DNA]</scope>
    <source>
        <strain evidence="1 2">EM1308</strain>
    </source>
</reference>
<organism evidence="1 2">
    <name type="scientific">Flavobacterium gilvum</name>
    <dbReference type="NCBI Taxonomy" id="1492737"/>
    <lineage>
        <taxon>Bacteria</taxon>
        <taxon>Pseudomonadati</taxon>
        <taxon>Bacteroidota</taxon>
        <taxon>Flavobacteriia</taxon>
        <taxon>Flavobacteriales</taxon>
        <taxon>Flavobacteriaceae</taxon>
        <taxon>Flavobacterium</taxon>
    </lineage>
</organism>
<protein>
    <submittedName>
        <fullName evidence="1">Uncharacterized protein</fullName>
    </submittedName>
</protein>